<dbReference type="SUPFAM" id="SSF56784">
    <property type="entry name" value="HAD-like"/>
    <property type="match status" value="1"/>
</dbReference>
<keyword evidence="5 6" id="KW-0472">Membrane</keyword>
<keyword evidence="2 6" id="KW-0812">Transmembrane</keyword>
<evidence type="ECO:0000256" key="4">
    <source>
        <dbReference type="ARBA" id="ARBA00022989"/>
    </source>
</evidence>
<dbReference type="EMBL" id="JAUIQD010000005">
    <property type="protein sequence ID" value="KAK3350316.1"/>
    <property type="molecule type" value="Genomic_DNA"/>
</dbReference>
<protein>
    <submittedName>
        <fullName evidence="7">Uncharacterized protein</fullName>
    </submittedName>
</protein>
<evidence type="ECO:0000313" key="8">
    <source>
        <dbReference type="Proteomes" id="UP001275084"/>
    </source>
</evidence>
<sequence>MAIKTITVTSDSINNTLALRMADIGFAMGIINTKVAKEVAAIILMDDNFASIIKGISWGHFQLIVNIMAMVLIVISIVSSNKEESVLNAAICQLGITLILYFASTLLLGYDQNNKDLLKSLNTLIFNMFVWLQIFNKLNNHRLDNRLNVLIIFIGSDAFKIYPLNGKEWGLSIGLGVILVSWGTLIYKFPDPWAAAFIPNIKIHILMSWHKRRQKAEGNNIKDATSIASRDPSTKGPGAKVIDSINGEVEFETLLRTLTSLHGK</sequence>
<dbReference type="GO" id="GO:0005886">
    <property type="term" value="C:plasma membrane"/>
    <property type="evidence" value="ECO:0007669"/>
    <property type="project" value="TreeGrafter"/>
</dbReference>
<dbReference type="GO" id="GO:0005388">
    <property type="term" value="F:P-type calcium transporter activity"/>
    <property type="evidence" value="ECO:0007669"/>
    <property type="project" value="TreeGrafter"/>
</dbReference>
<evidence type="ECO:0000256" key="2">
    <source>
        <dbReference type="ARBA" id="ARBA00022692"/>
    </source>
</evidence>
<accession>A0AAJ0HGQ3</accession>
<dbReference type="Gene3D" id="3.40.50.1000">
    <property type="entry name" value="HAD superfamily/HAD-like"/>
    <property type="match status" value="1"/>
</dbReference>
<name>A0AAJ0HGQ3_9PEZI</name>
<evidence type="ECO:0000256" key="3">
    <source>
        <dbReference type="ARBA" id="ARBA00022842"/>
    </source>
</evidence>
<feature type="transmembrane region" description="Helical" evidence="6">
    <location>
        <begin position="63"/>
        <end position="80"/>
    </location>
</feature>
<feature type="transmembrane region" description="Helical" evidence="6">
    <location>
        <begin position="117"/>
        <end position="134"/>
    </location>
</feature>
<dbReference type="SUPFAM" id="SSF81665">
    <property type="entry name" value="Calcium ATPase, transmembrane domain M"/>
    <property type="match status" value="1"/>
</dbReference>
<feature type="transmembrane region" description="Helical" evidence="6">
    <location>
        <begin position="86"/>
        <end position="110"/>
    </location>
</feature>
<comment type="caution">
    <text evidence="7">The sequence shown here is derived from an EMBL/GenBank/DDBJ whole genome shotgun (WGS) entry which is preliminary data.</text>
</comment>
<dbReference type="InterPro" id="IPR023214">
    <property type="entry name" value="HAD_sf"/>
</dbReference>
<evidence type="ECO:0000256" key="1">
    <source>
        <dbReference type="ARBA" id="ARBA00004127"/>
    </source>
</evidence>
<comment type="subcellular location">
    <subcellularLocation>
        <location evidence="1">Endomembrane system</location>
        <topology evidence="1">Multi-pass membrane protein</topology>
    </subcellularLocation>
</comment>
<dbReference type="PANTHER" id="PTHR24093">
    <property type="entry name" value="CATION TRANSPORTING ATPASE"/>
    <property type="match status" value="1"/>
</dbReference>
<dbReference type="GO" id="GO:0006874">
    <property type="term" value="P:intracellular calcium ion homeostasis"/>
    <property type="evidence" value="ECO:0007669"/>
    <property type="project" value="TreeGrafter"/>
</dbReference>
<proteinExistence type="predicted"/>
<reference evidence="7" key="2">
    <citation type="submission" date="2023-06" db="EMBL/GenBank/DDBJ databases">
        <authorList>
            <consortium name="Lawrence Berkeley National Laboratory"/>
            <person name="Haridas S."/>
            <person name="Hensen N."/>
            <person name="Bonometti L."/>
            <person name="Westerberg I."/>
            <person name="Brannstrom I.O."/>
            <person name="Guillou S."/>
            <person name="Cros-Aarteil S."/>
            <person name="Calhoun S."/>
            <person name="Kuo A."/>
            <person name="Mondo S."/>
            <person name="Pangilinan J."/>
            <person name="Riley R."/>
            <person name="Labutti K."/>
            <person name="Andreopoulos B."/>
            <person name="Lipzen A."/>
            <person name="Chen C."/>
            <person name="Yanf M."/>
            <person name="Daum C."/>
            <person name="Ng V."/>
            <person name="Clum A."/>
            <person name="Steindorff A."/>
            <person name="Ohm R."/>
            <person name="Martin F."/>
            <person name="Silar P."/>
            <person name="Natvig D."/>
            <person name="Lalanne C."/>
            <person name="Gautier V."/>
            <person name="Ament-Velasquez S.L."/>
            <person name="Kruys A."/>
            <person name="Hutchinson M.I."/>
            <person name="Powell A.J."/>
            <person name="Barry K."/>
            <person name="Miller A.N."/>
            <person name="Grigoriev I.V."/>
            <person name="Debuchy R."/>
            <person name="Gladieux P."/>
            <person name="Thoren M.H."/>
            <person name="Johannesson H."/>
        </authorList>
    </citation>
    <scope>NUCLEOTIDE SEQUENCE</scope>
    <source>
        <strain evidence="7">CBS 955.72</strain>
    </source>
</reference>
<keyword evidence="4 6" id="KW-1133">Transmembrane helix</keyword>
<reference evidence="7" key="1">
    <citation type="journal article" date="2023" name="Mol. Phylogenet. Evol.">
        <title>Genome-scale phylogeny and comparative genomics of the fungal order Sordariales.</title>
        <authorList>
            <person name="Hensen N."/>
            <person name="Bonometti L."/>
            <person name="Westerberg I."/>
            <person name="Brannstrom I.O."/>
            <person name="Guillou S."/>
            <person name="Cros-Aarteil S."/>
            <person name="Calhoun S."/>
            <person name="Haridas S."/>
            <person name="Kuo A."/>
            <person name="Mondo S."/>
            <person name="Pangilinan J."/>
            <person name="Riley R."/>
            <person name="LaButti K."/>
            <person name="Andreopoulos B."/>
            <person name="Lipzen A."/>
            <person name="Chen C."/>
            <person name="Yan M."/>
            <person name="Daum C."/>
            <person name="Ng V."/>
            <person name="Clum A."/>
            <person name="Steindorff A."/>
            <person name="Ohm R.A."/>
            <person name="Martin F."/>
            <person name="Silar P."/>
            <person name="Natvig D.O."/>
            <person name="Lalanne C."/>
            <person name="Gautier V."/>
            <person name="Ament-Velasquez S.L."/>
            <person name="Kruys A."/>
            <person name="Hutchinson M.I."/>
            <person name="Powell A.J."/>
            <person name="Barry K."/>
            <person name="Miller A.N."/>
            <person name="Grigoriev I.V."/>
            <person name="Debuchy R."/>
            <person name="Gladieux P."/>
            <person name="Hiltunen Thoren M."/>
            <person name="Johannesson H."/>
        </authorList>
    </citation>
    <scope>NUCLEOTIDE SEQUENCE</scope>
    <source>
        <strain evidence="7">CBS 955.72</strain>
    </source>
</reference>
<dbReference type="PANTHER" id="PTHR24093:SF369">
    <property type="entry name" value="CALCIUM-TRANSPORTING ATPASE"/>
    <property type="match status" value="1"/>
</dbReference>
<dbReference type="InterPro" id="IPR023298">
    <property type="entry name" value="ATPase_P-typ_TM_dom_sf"/>
</dbReference>
<dbReference type="GO" id="GO:0012505">
    <property type="term" value="C:endomembrane system"/>
    <property type="evidence" value="ECO:0007669"/>
    <property type="project" value="UniProtKB-SubCell"/>
</dbReference>
<dbReference type="Gene3D" id="1.20.1110.10">
    <property type="entry name" value="Calcium-transporting ATPase, transmembrane domain"/>
    <property type="match status" value="1"/>
</dbReference>
<dbReference type="InterPro" id="IPR036412">
    <property type="entry name" value="HAD-like_sf"/>
</dbReference>
<evidence type="ECO:0000256" key="6">
    <source>
        <dbReference type="SAM" id="Phobius"/>
    </source>
</evidence>
<dbReference type="PRINTS" id="PR00119">
    <property type="entry name" value="CATATPASE"/>
</dbReference>
<gene>
    <name evidence="7" type="ORF">B0T25DRAFT_592231</name>
</gene>
<keyword evidence="3" id="KW-0460">Magnesium</keyword>
<evidence type="ECO:0000256" key="5">
    <source>
        <dbReference type="ARBA" id="ARBA00023136"/>
    </source>
</evidence>
<dbReference type="Proteomes" id="UP001275084">
    <property type="component" value="Unassembled WGS sequence"/>
</dbReference>
<keyword evidence="8" id="KW-1185">Reference proteome</keyword>
<organism evidence="7 8">
    <name type="scientific">Lasiosphaeria hispida</name>
    <dbReference type="NCBI Taxonomy" id="260671"/>
    <lineage>
        <taxon>Eukaryota</taxon>
        <taxon>Fungi</taxon>
        <taxon>Dikarya</taxon>
        <taxon>Ascomycota</taxon>
        <taxon>Pezizomycotina</taxon>
        <taxon>Sordariomycetes</taxon>
        <taxon>Sordariomycetidae</taxon>
        <taxon>Sordariales</taxon>
        <taxon>Lasiosphaeriaceae</taxon>
        <taxon>Lasiosphaeria</taxon>
    </lineage>
</organism>
<evidence type="ECO:0000313" key="7">
    <source>
        <dbReference type="EMBL" id="KAK3350316.1"/>
    </source>
</evidence>
<dbReference type="AlphaFoldDB" id="A0AAJ0HGQ3"/>
<feature type="transmembrane region" description="Helical" evidence="6">
    <location>
        <begin position="169"/>
        <end position="187"/>
    </location>
</feature>